<proteinExistence type="predicted"/>
<dbReference type="AlphaFoldDB" id="A0AAC8ZVP6"/>
<feature type="domain" description="HPt" evidence="2">
    <location>
        <begin position="52"/>
        <end position="103"/>
    </location>
</feature>
<dbReference type="Gene3D" id="1.20.120.160">
    <property type="entry name" value="HPT domain"/>
    <property type="match status" value="1"/>
</dbReference>
<evidence type="ECO:0000256" key="1">
    <source>
        <dbReference type="ARBA" id="ARBA00023012"/>
    </source>
</evidence>
<evidence type="ECO:0000313" key="4">
    <source>
        <dbReference type="Proteomes" id="UP000069935"/>
    </source>
</evidence>
<reference evidence="3 4" key="2">
    <citation type="journal article" date="2016" name="Genome Announc.">
        <title>Complete Genome Sequence of a Strain of Azospirillum thiophilum Isolated from a Sulfide Spring.</title>
        <authorList>
            <person name="Fomenkov A."/>
            <person name="Vincze T."/>
            <person name="Grabovich M."/>
            <person name="Anton B.P."/>
            <person name="Dubinina G."/>
            <person name="Orlova M."/>
            <person name="Belousova E."/>
            <person name="Roberts R.J."/>
        </authorList>
    </citation>
    <scope>NUCLEOTIDE SEQUENCE [LARGE SCALE GENOMIC DNA]</scope>
    <source>
        <strain evidence="3 4">BV-S</strain>
    </source>
</reference>
<evidence type="ECO:0000259" key="2">
    <source>
        <dbReference type="Pfam" id="PF01627"/>
    </source>
</evidence>
<accession>A0AAC8ZVP6</accession>
<keyword evidence="4" id="KW-1185">Reference proteome</keyword>
<keyword evidence="1" id="KW-0902">Two-component regulatory system</keyword>
<dbReference type="GO" id="GO:0004672">
    <property type="term" value="F:protein kinase activity"/>
    <property type="evidence" value="ECO:0007669"/>
    <property type="project" value="UniProtKB-ARBA"/>
</dbReference>
<organism evidence="3 4">
    <name type="scientific">Azospirillum thiophilum</name>
    <dbReference type="NCBI Taxonomy" id="528244"/>
    <lineage>
        <taxon>Bacteria</taxon>
        <taxon>Pseudomonadati</taxon>
        <taxon>Pseudomonadota</taxon>
        <taxon>Alphaproteobacteria</taxon>
        <taxon>Rhodospirillales</taxon>
        <taxon>Azospirillaceae</taxon>
        <taxon>Azospirillum</taxon>
    </lineage>
</organism>
<protein>
    <recommendedName>
        <fullName evidence="2">HPt domain-containing protein</fullName>
    </recommendedName>
</protein>
<name>A0AAC8ZVP6_9PROT</name>
<reference evidence="4" key="1">
    <citation type="submission" date="2015-08" db="EMBL/GenBank/DDBJ databases">
        <title>Complete Genome Sequence of Azospirillum thiophilum BV-S.</title>
        <authorList>
            <person name="Fomenkov A."/>
            <person name="Vincze T."/>
            <person name="Grabovich M."/>
            <person name="Dubinina G."/>
            <person name="Orlova M."/>
            <person name="Belousova E."/>
            <person name="Roberts R.J."/>
        </authorList>
    </citation>
    <scope>NUCLEOTIDE SEQUENCE [LARGE SCALE GENOMIC DNA]</scope>
    <source>
        <strain evidence="4">BV-S</strain>
    </source>
</reference>
<dbReference type="InterPro" id="IPR008207">
    <property type="entry name" value="Sig_transdc_His_kin_Hpt_dom"/>
</dbReference>
<dbReference type="InterPro" id="IPR036641">
    <property type="entry name" value="HPT_dom_sf"/>
</dbReference>
<dbReference type="RefSeq" id="WP_045583856.1">
    <property type="nucleotide sequence ID" value="NZ_CP012404.1"/>
</dbReference>
<dbReference type="GO" id="GO:0000160">
    <property type="term" value="P:phosphorelay signal transduction system"/>
    <property type="evidence" value="ECO:0007669"/>
    <property type="project" value="UniProtKB-KW"/>
</dbReference>
<dbReference type="EMBL" id="CP012404">
    <property type="protein sequence ID" value="ALG74303.1"/>
    <property type="molecule type" value="Genomic_DNA"/>
</dbReference>
<dbReference type="SUPFAM" id="SSF47226">
    <property type="entry name" value="Histidine-containing phosphotransfer domain, HPT domain"/>
    <property type="match status" value="1"/>
</dbReference>
<gene>
    <name evidence="3" type="ORF">AL072_25430</name>
</gene>
<evidence type="ECO:0000313" key="3">
    <source>
        <dbReference type="EMBL" id="ALG74303.1"/>
    </source>
</evidence>
<dbReference type="KEGG" id="ati:AL072_25430"/>
<dbReference type="Proteomes" id="UP000069935">
    <property type="component" value="Chromosome 4"/>
</dbReference>
<dbReference type="Pfam" id="PF01627">
    <property type="entry name" value="Hpt"/>
    <property type="match status" value="1"/>
</dbReference>
<sequence>MSEPQADLLDEEQVSLLLEVLTAEDWDASVAGFTDNGRKTVDRLIAQASAGEPHDRTAHTLKGTALNLGAAALGRLAKELEHAPSADVVAQADHLCDLLERSLAALRTCKPIDV</sequence>